<dbReference type="Proteomes" id="UP000290289">
    <property type="component" value="Chromosome 3"/>
</dbReference>
<dbReference type="SUPFAM" id="SSF48371">
    <property type="entry name" value="ARM repeat"/>
    <property type="match status" value="1"/>
</dbReference>
<keyword evidence="3" id="KW-1185">Reference proteome</keyword>
<dbReference type="PANTHER" id="PTHR46710">
    <property type="entry name" value="ARM REPEAT PROTEIN INTERACTING WITH ABF2"/>
    <property type="match status" value="1"/>
</dbReference>
<name>A0A498K5F7_MALDO</name>
<organism evidence="2 3">
    <name type="scientific">Malus domestica</name>
    <name type="common">Apple</name>
    <name type="synonym">Pyrus malus</name>
    <dbReference type="NCBI Taxonomy" id="3750"/>
    <lineage>
        <taxon>Eukaryota</taxon>
        <taxon>Viridiplantae</taxon>
        <taxon>Streptophyta</taxon>
        <taxon>Embryophyta</taxon>
        <taxon>Tracheophyta</taxon>
        <taxon>Spermatophyta</taxon>
        <taxon>Magnoliopsida</taxon>
        <taxon>eudicotyledons</taxon>
        <taxon>Gunneridae</taxon>
        <taxon>Pentapetalae</taxon>
        <taxon>rosids</taxon>
        <taxon>fabids</taxon>
        <taxon>Rosales</taxon>
        <taxon>Rosaceae</taxon>
        <taxon>Amygdaloideae</taxon>
        <taxon>Maleae</taxon>
        <taxon>Malus</taxon>
    </lineage>
</organism>
<accession>A0A498K5F7</accession>
<dbReference type="SUPFAM" id="SSF46942">
    <property type="entry name" value="Elongation factor TFIIS domain 2"/>
    <property type="match status" value="2"/>
</dbReference>
<dbReference type="InterPro" id="IPR011989">
    <property type="entry name" value="ARM-like"/>
</dbReference>
<dbReference type="Gene3D" id="1.10.472.30">
    <property type="entry name" value="Transcription elongation factor S-II, central domain"/>
    <property type="match status" value="2"/>
</dbReference>
<protein>
    <recommendedName>
        <fullName evidence="1">TFIIS central domain-containing protein</fullName>
    </recommendedName>
</protein>
<reference evidence="2 3" key="1">
    <citation type="submission" date="2018-10" db="EMBL/GenBank/DDBJ databases">
        <title>A high-quality apple genome assembly.</title>
        <authorList>
            <person name="Hu J."/>
        </authorList>
    </citation>
    <scope>NUCLEOTIDE SEQUENCE [LARGE SCALE GENOMIC DNA]</scope>
    <source>
        <strain evidence="3">cv. HFTH1</strain>
        <tissue evidence="2">Young leaf</tissue>
    </source>
</reference>
<dbReference type="AlphaFoldDB" id="A0A498K5F7"/>
<dbReference type="InterPro" id="IPR016024">
    <property type="entry name" value="ARM-type_fold"/>
</dbReference>
<dbReference type="InterPro" id="IPR044282">
    <property type="entry name" value="ABAP1/ARIA"/>
</dbReference>
<dbReference type="Gene3D" id="1.25.10.10">
    <property type="entry name" value="Leucine-rich Repeat Variant"/>
    <property type="match status" value="1"/>
</dbReference>
<dbReference type="SMART" id="SM00510">
    <property type="entry name" value="TFS2M"/>
    <property type="match status" value="2"/>
</dbReference>
<dbReference type="InterPro" id="IPR036575">
    <property type="entry name" value="TFIIS_cen_dom_sf"/>
</dbReference>
<dbReference type="InterPro" id="IPR003618">
    <property type="entry name" value="TFIIS_cen_dom"/>
</dbReference>
<evidence type="ECO:0000313" key="3">
    <source>
        <dbReference type="Proteomes" id="UP000290289"/>
    </source>
</evidence>
<comment type="caution">
    <text evidence="2">The sequence shown here is derived from an EMBL/GenBank/DDBJ whole genome shotgun (WGS) entry which is preliminary data.</text>
</comment>
<evidence type="ECO:0000259" key="1">
    <source>
        <dbReference type="SMART" id="SM00510"/>
    </source>
</evidence>
<gene>
    <name evidence="2" type="ORF">DVH24_002829</name>
</gene>
<feature type="domain" description="TFIIS central" evidence="1">
    <location>
        <begin position="174"/>
        <end position="278"/>
    </location>
</feature>
<feature type="domain" description="TFIIS central" evidence="1">
    <location>
        <begin position="60"/>
        <end position="165"/>
    </location>
</feature>
<dbReference type="GO" id="GO:0006351">
    <property type="term" value="P:DNA-templated transcription"/>
    <property type="evidence" value="ECO:0007669"/>
    <property type="project" value="InterPro"/>
</dbReference>
<dbReference type="PANTHER" id="PTHR46710:SF11">
    <property type="entry name" value="ARMADILLO BTB ARABIDOPSIS PROTEIN 1"/>
    <property type="match status" value="1"/>
</dbReference>
<dbReference type="Pfam" id="PF07500">
    <property type="entry name" value="TFIIS_M"/>
    <property type="match status" value="2"/>
</dbReference>
<sequence length="399" mass="44410">MASGSRADAKPCIPFPIPKNRSIAQVTPGLIDIPIEGDVTPAQFTPAPVSLETVTTEGRDRIRDCIARALSLLSEEDYERYKVSFKASDSSKVAAQVEAALFQFEHSPPDDDKPLEVKRPVLLDTLRRNKDLRRQVLFGEITPEMLLNMPIAELRQKYPANSRQILLPPSRERRVIRLCIAGGLSKVSEEVDERYMDSVNASDPSKVGAQVEAALFKHWGPDETMEPVAYRYSLLITLINNPWNKDLRRQVLLGEITPEMLANMSLAEMQQLNTWPEDDPRIHRFLLAVWVKSCETVWGLKQLVDILVDCGAVPTLVKHLRAPPATDGGKHPIPYEHEVEKYCAYALGLIAIKLECQQLVVDAGALPAPDAVIRRACDTIAVIARENVNTKNLVSGIGE</sequence>
<dbReference type="EMBL" id="RDQH01000329">
    <property type="protein sequence ID" value="RXI02751.1"/>
    <property type="molecule type" value="Genomic_DNA"/>
</dbReference>
<proteinExistence type="predicted"/>
<evidence type="ECO:0000313" key="2">
    <source>
        <dbReference type="EMBL" id="RXI02751.1"/>
    </source>
</evidence>